<feature type="transmembrane region" description="Helical" evidence="5">
    <location>
        <begin position="118"/>
        <end position="135"/>
    </location>
</feature>
<evidence type="ECO:0000313" key="6">
    <source>
        <dbReference type="EMBL" id="MWZ39082.1"/>
    </source>
</evidence>
<accession>A0A6I4RTV4</accession>
<feature type="transmembrane region" description="Helical" evidence="5">
    <location>
        <begin position="90"/>
        <end position="112"/>
    </location>
</feature>
<comment type="caution">
    <text evidence="6">The sequence shown here is derived from an EMBL/GenBank/DDBJ whole genome shotgun (WGS) entry which is preliminary data.</text>
</comment>
<comment type="subcellular location">
    <subcellularLocation>
        <location evidence="1">Membrane</location>
        <topology evidence="1">Multi-pass membrane protein</topology>
    </subcellularLocation>
</comment>
<dbReference type="AlphaFoldDB" id="A0A6I4RTV4"/>
<gene>
    <name evidence="6" type="ORF">FNC33_00745</name>
</gene>
<feature type="transmembrane region" description="Helical" evidence="5">
    <location>
        <begin position="147"/>
        <end position="170"/>
    </location>
</feature>
<dbReference type="InterPro" id="IPR006603">
    <property type="entry name" value="PQ-loop_rpt"/>
</dbReference>
<name>A0A6I4RTV4_FRATU</name>
<evidence type="ECO:0000256" key="4">
    <source>
        <dbReference type="ARBA" id="ARBA00023136"/>
    </source>
</evidence>
<organism evidence="6 7">
    <name type="scientific">Francisella tularensis</name>
    <dbReference type="NCBI Taxonomy" id="263"/>
    <lineage>
        <taxon>Bacteria</taxon>
        <taxon>Pseudomonadati</taxon>
        <taxon>Pseudomonadota</taxon>
        <taxon>Gammaproteobacteria</taxon>
        <taxon>Thiotrichales</taxon>
        <taxon>Francisellaceae</taxon>
        <taxon>Francisella</taxon>
    </lineage>
</organism>
<keyword evidence="4 5" id="KW-0472">Membrane</keyword>
<dbReference type="GO" id="GO:0016020">
    <property type="term" value="C:membrane"/>
    <property type="evidence" value="ECO:0007669"/>
    <property type="project" value="UniProtKB-SubCell"/>
</dbReference>
<evidence type="ECO:0000256" key="5">
    <source>
        <dbReference type="SAM" id="Phobius"/>
    </source>
</evidence>
<evidence type="ECO:0000256" key="1">
    <source>
        <dbReference type="ARBA" id="ARBA00004141"/>
    </source>
</evidence>
<reference evidence="6 7" key="1">
    <citation type="submission" date="2019-06" db="EMBL/GenBank/DDBJ databases">
        <title>Phylogeography and genetic diversity of Francisella tularensis subsp. holarctica in France (1947-2018).</title>
        <authorList>
            <person name="Kevin M."/>
            <person name="Madani N."/>
            <person name="Maurin M."/>
        </authorList>
    </citation>
    <scope>NUCLEOTIDE SEQUENCE [LARGE SCALE GENOMIC DNA]</scope>
    <source>
        <strain evidence="6 7">ATCC 15482</strain>
    </source>
</reference>
<feature type="transmembrane region" description="Helical" evidence="5">
    <location>
        <begin position="6"/>
        <end position="24"/>
    </location>
</feature>
<evidence type="ECO:0000313" key="7">
    <source>
        <dbReference type="Proteomes" id="UP000469081"/>
    </source>
</evidence>
<dbReference type="Proteomes" id="UP000469081">
    <property type="component" value="Unassembled WGS sequence"/>
</dbReference>
<feature type="transmembrane region" description="Helical" evidence="5">
    <location>
        <begin position="176"/>
        <end position="199"/>
    </location>
</feature>
<evidence type="ECO:0000256" key="2">
    <source>
        <dbReference type="ARBA" id="ARBA00022692"/>
    </source>
</evidence>
<dbReference type="RefSeq" id="WP_011733660.1">
    <property type="nucleotide sequence ID" value="NZ_VJEZ01000001.1"/>
</dbReference>
<feature type="transmembrane region" description="Helical" evidence="5">
    <location>
        <begin position="62"/>
        <end position="83"/>
    </location>
</feature>
<evidence type="ECO:0000256" key="3">
    <source>
        <dbReference type="ARBA" id="ARBA00022989"/>
    </source>
</evidence>
<dbReference type="EMBL" id="VJEZ01000001">
    <property type="protein sequence ID" value="MWZ39082.1"/>
    <property type="molecule type" value="Genomic_DNA"/>
</dbReference>
<protein>
    <submittedName>
        <fullName evidence="6">PQ-loop repeat-containing protein</fullName>
    </submittedName>
</protein>
<feature type="transmembrane region" description="Helical" evidence="5">
    <location>
        <begin position="36"/>
        <end position="56"/>
    </location>
</feature>
<keyword evidence="2 5" id="KW-0812">Transmembrane</keyword>
<dbReference type="Gene3D" id="1.20.1280.290">
    <property type="match status" value="1"/>
</dbReference>
<dbReference type="Pfam" id="PF04193">
    <property type="entry name" value="PQ-loop"/>
    <property type="match status" value="2"/>
</dbReference>
<sequence>MENFGYITLNISLIIYFIIFLPQTIHNQFKHKTFEISLWTHSLMIIANSLDLIYAIGFNMQWQYILVDIILLSFLTIQQLQILNDRREKYIFIHTISIFLYLFLVIVVIYFTSLSNQILLWFGSISGVIYNLYWLPQIYKNYRQKQAEGFSIFYLGLSLFSIVCDINSAIFLGWPLVSVIVSSCLSILVLTQIIQYFYYKSSFIKVI</sequence>
<proteinExistence type="predicted"/>
<keyword evidence="3 5" id="KW-1133">Transmembrane helix</keyword>